<evidence type="ECO:0000313" key="1">
    <source>
        <dbReference type="EMBL" id="EDK24779.1"/>
    </source>
</evidence>
<reference evidence="1 2" key="2">
    <citation type="submission" date="2007-04" db="EMBL/GenBank/DDBJ databases">
        <title>Draft genome sequence of Ruminococcus torques (ATCC 27756).</title>
        <authorList>
            <person name="Sudarsanam P."/>
            <person name="Ley R."/>
            <person name="Guruge J."/>
            <person name="Turnbaugh P.J."/>
            <person name="Mahowald M."/>
            <person name="Liep D."/>
            <person name="Gordon J."/>
        </authorList>
    </citation>
    <scope>NUCLEOTIDE SEQUENCE [LARGE SCALE GENOMIC DNA]</scope>
    <source>
        <strain evidence="1 2">ATCC 27756</strain>
    </source>
</reference>
<dbReference type="Proteomes" id="UP000003577">
    <property type="component" value="Unassembled WGS sequence"/>
</dbReference>
<evidence type="ECO:0000313" key="2">
    <source>
        <dbReference type="Proteomes" id="UP000003577"/>
    </source>
</evidence>
<organism evidence="1 2">
    <name type="scientific">[Ruminococcus] torques ATCC 27756</name>
    <dbReference type="NCBI Taxonomy" id="411460"/>
    <lineage>
        <taxon>Bacteria</taxon>
        <taxon>Bacillati</taxon>
        <taxon>Bacillota</taxon>
        <taxon>Clostridia</taxon>
        <taxon>Lachnospirales</taxon>
        <taxon>Lachnospiraceae</taxon>
        <taxon>Mediterraneibacter</taxon>
    </lineage>
</organism>
<sequence length="47" mass="5484">MSDIGFFAVVKKKNKEAVLCFFLKRKNNDIKNGSEFTDPLFPCHCFR</sequence>
<dbReference type="EMBL" id="AAVP02000003">
    <property type="protein sequence ID" value="EDK24779.1"/>
    <property type="molecule type" value="Genomic_DNA"/>
</dbReference>
<comment type="caution">
    <text evidence="1">The sequence shown here is derived from an EMBL/GenBank/DDBJ whole genome shotgun (WGS) entry which is preliminary data.</text>
</comment>
<gene>
    <name evidence="1" type="ORF">RUMTOR_01045</name>
</gene>
<name>A5KLE1_9FIRM</name>
<dbReference type="PaxDb" id="411460-RUMTOR_01045"/>
<reference evidence="1 2" key="1">
    <citation type="submission" date="2007-03" db="EMBL/GenBank/DDBJ databases">
        <authorList>
            <person name="Fulton L."/>
            <person name="Clifton S."/>
            <person name="Fulton B."/>
            <person name="Xu J."/>
            <person name="Minx P."/>
            <person name="Pepin K.H."/>
            <person name="Johnson M."/>
            <person name="Thiruvilangam P."/>
            <person name="Bhonagiri V."/>
            <person name="Nash W.E."/>
            <person name="Mardis E.R."/>
            <person name="Wilson R.K."/>
        </authorList>
    </citation>
    <scope>NUCLEOTIDE SEQUENCE [LARGE SCALE GENOMIC DNA]</scope>
    <source>
        <strain evidence="1 2">ATCC 27756</strain>
    </source>
</reference>
<accession>A5KLE1</accession>
<dbReference type="AlphaFoldDB" id="A5KLE1"/>
<proteinExistence type="predicted"/>
<protein>
    <submittedName>
        <fullName evidence="1">Uncharacterized protein</fullName>
    </submittedName>
</protein>
<dbReference type="HOGENOM" id="CLU_3172851_0_0_9"/>